<protein>
    <submittedName>
        <fullName evidence="2">Uncharacterized protein</fullName>
    </submittedName>
</protein>
<dbReference type="Proteomes" id="UP001162483">
    <property type="component" value="Unassembled WGS sequence"/>
</dbReference>
<evidence type="ECO:0000313" key="2">
    <source>
        <dbReference type="EMBL" id="CAI9532372.1"/>
    </source>
</evidence>
<comment type="caution">
    <text evidence="2">The sequence shown here is derived from an EMBL/GenBank/DDBJ whole genome shotgun (WGS) entry which is preliminary data.</text>
</comment>
<evidence type="ECO:0000313" key="3">
    <source>
        <dbReference type="Proteomes" id="UP001162483"/>
    </source>
</evidence>
<gene>
    <name evidence="2" type="ORF">SPARVUS_LOCUS207054</name>
</gene>
<name>A0ABN9AA86_9NEOB</name>
<feature type="region of interest" description="Disordered" evidence="1">
    <location>
        <begin position="1"/>
        <end position="28"/>
    </location>
</feature>
<organism evidence="2 3">
    <name type="scientific">Staurois parvus</name>
    <dbReference type="NCBI Taxonomy" id="386267"/>
    <lineage>
        <taxon>Eukaryota</taxon>
        <taxon>Metazoa</taxon>
        <taxon>Chordata</taxon>
        <taxon>Craniata</taxon>
        <taxon>Vertebrata</taxon>
        <taxon>Euteleostomi</taxon>
        <taxon>Amphibia</taxon>
        <taxon>Batrachia</taxon>
        <taxon>Anura</taxon>
        <taxon>Neobatrachia</taxon>
        <taxon>Ranoidea</taxon>
        <taxon>Ranidae</taxon>
        <taxon>Staurois</taxon>
    </lineage>
</organism>
<accession>A0ABN9AA86</accession>
<evidence type="ECO:0000256" key="1">
    <source>
        <dbReference type="SAM" id="MobiDB-lite"/>
    </source>
</evidence>
<keyword evidence="3" id="KW-1185">Reference proteome</keyword>
<feature type="non-terminal residue" evidence="2">
    <location>
        <position position="103"/>
    </location>
</feature>
<dbReference type="EMBL" id="CATNWA010000056">
    <property type="protein sequence ID" value="CAI9532372.1"/>
    <property type="molecule type" value="Genomic_DNA"/>
</dbReference>
<proteinExistence type="predicted"/>
<reference evidence="2" key="1">
    <citation type="submission" date="2023-05" db="EMBL/GenBank/DDBJ databases">
        <authorList>
            <person name="Stuckert A."/>
        </authorList>
    </citation>
    <scope>NUCLEOTIDE SEQUENCE</scope>
</reference>
<feature type="compositionally biased region" description="Polar residues" evidence="1">
    <location>
        <begin position="1"/>
        <end position="13"/>
    </location>
</feature>
<sequence>MGPVSSPQTQTTPKKAYEGYQGHLMGPPTDPGPLGQCPSFQMVSPPLSTTVVLHGRPCLFMLLSSPVCSSFLRMYQTVDLATPNIDAISLMIPYNGLFHLHPT</sequence>